<gene>
    <name evidence="3" type="ORF">SAMN05428964_108137</name>
</gene>
<dbReference type="InterPro" id="IPR001387">
    <property type="entry name" value="Cro/C1-type_HTH"/>
</dbReference>
<feature type="domain" description="HTH cro/C1-type" evidence="2">
    <location>
        <begin position="16"/>
        <end position="70"/>
    </location>
</feature>
<evidence type="ECO:0000259" key="2">
    <source>
        <dbReference type="PROSITE" id="PS50943"/>
    </source>
</evidence>
<dbReference type="SUPFAM" id="SSF47413">
    <property type="entry name" value="lambda repressor-like DNA-binding domains"/>
    <property type="match status" value="1"/>
</dbReference>
<proteinExistence type="inferred from homology"/>
<dbReference type="AlphaFoldDB" id="A0A154KX89"/>
<accession>A0A154KX89</accession>
<dbReference type="CDD" id="cd00093">
    <property type="entry name" value="HTH_XRE"/>
    <property type="match status" value="1"/>
</dbReference>
<dbReference type="GO" id="GO:0003677">
    <property type="term" value="F:DNA binding"/>
    <property type="evidence" value="ECO:0007669"/>
    <property type="project" value="InterPro"/>
</dbReference>
<dbReference type="InterPro" id="IPR052345">
    <property type="entry name" value="Rad_response_metalloprotease"/>
</dbReference>
<comment type="similarity">
    <text evidence="1">Belongs to the short-chain fatty acyl-CoA assimilation regulator (ScfR) family.</text>
</comment>
<dbReference type="EMBL" id="OBMM01000008">
    <property type="protein sequence ID" value="SOC30151.1"/>
    <property type="molecule type" value="Genomic_DNA"/>
</dbReference>
<evidence type="ECO:0000256" key="1">
    <source>
        <dbReference type="ARBA" id="ARBA00007227"/>
    </source>
</evidence>
<evidence type="ECO:0000313" key="4">
    <source>
        <dbReference type="Proteomes" id="UP000219068"/>
    </source>
</evidence>
<reference evidence="3 4" key="1">
    <citation type="submission" date="2017-08" db="EMBL/GenBank/DDBJ databases">
        <authorList>
            <person name="de Groot N.N."/>
        </authorList>
    </citation>
    <scope>NUCLEOTIDE SEQUENCE [LARGE SCALE GENOMIC DNA]</scope>
    <source>
        <strain evidence="3 4">USBA 78</strain>
    </source>
</reference>
<dbReference type="GeneID" id="31928510"/>
<dbReference type="PANTHER" id="PTHR43236">
    <property type="entry name" value="ANTITOXIN HIGA1"/>
    <property type="match status" value="1"/>
</dbReference>
<dbReference type="InterPro" id="IPR010982">
    <property type="entry name" value="Lambda_DNA-bd_dom_sf"/>
</dbReference>
<dbReference type="PROSITE" id="PS50943">
    <property type="entry name" value="HTH_CROC1"/>
    <property type="match status" value="1"/>
</dbReference>
<dbReference type="RefSeq" id="WP_040059978.1">
    <property type="nucleotide sequence ID" value="NZ_JALLPZ010000001.1"/>
</dbReference>
<dbReference type="Gene3D" id="1.10.260.40">
    <property type="entry name" value="lambda repressor-like DNA-binding domains"/>
    <property type="match status" value="1"/>
</dbReference>
<organism evidence="3 4">
    <name type="scientific">Thalassospira xiamenensis</name>
    <dbReference type="NCBI Taxonomy" id="220697"/>
    <lineage>
        <taxon>Bacteria</taxon>
        <taxon>Pseudomonadati</taxon>
        <taxon>Pseudomonadota</taxon>
        <taxon>Alphaproteobacteria</taxon>
        <taxon>Rhodospirillales</taxon>
        <taxon>Thalassospiraceae</taxon>
        <taxon>Thalassospira</taxon>
    </lineage>
</organism>
<dbReference type="PANTHER" id="PTHR43236:SF1">
    <property type="entry name" value="BLL7220 PROTEIN"/>
    <property type="match status" value="1"/>
</dbReference>
<evidence type="ECO:0000313" key="3">
    <source>
        <dbReference type="EMBL" id="SOC30151.1"/>
    </source>
</evidence>
<protein>
    <submittedName>
        <fullName evidence="3">Transcriptional regulator, XRE family</fullName>
    </submittedName>
</protein>
<dbReference type="Pfam" id="PF06114">
    <property type="entry name" value="Peptidase_M78"/>
    <property type="match status" value="1"/>
</dbReference>
<dbReference type="InterPro" id="IPR010359">
    <property type="entry name" value="IrrE_HExxH"/>
</dbReference>
<name>A0A154KX89_9PROT</name>
<dbReference type="Gene3D" id="1.10.10.2910">
    <property type="match status" value="1"/>
</dbReference>
<dbReference type="SMART" id="SM00530">
    <property type="entry name" value="HTH_XRE"/>
    <property type="match status" value="1"/>
</dbReference>
<dbReference type="Pfam" id="PF13560">
    <property type="entry name" value="HTH_31"/>
    <property type="match status" value="1"/>
</dbReference>
<sequence length="397" mass="45245">MADLNEMSAQEIGRRLRLARENAGIRQDDAAQVVGVSRPTLVSIEKGVRRVRIQELQTLANHYGVSVNALLRREAVHTDLVPRFRKLRETEDEYTREAIQLLNNLAKAEVELENVLGIERRRNYPPERGINEGDVLDLAEKHAQELRDWLGLGAGPIADIFSIIEFDLGIRLYQRRLSTRSKIAGLFTYDDEIGACILLNANHPLPRRIQSAAHELGHFFGTRQVPEVLEENEQFLSRDERYANAFGRAFVTPAQNFGESFQQLKEITGKITRRLVILLAHQYNISRQACVLRLEELGLAKKGTWAWFEDRGGIKDEQAREVLGAAADRADPVKDDANRLISHRISLMAHAAWKRELMSEGQLAELLKVNRLMLRKVIDQIELEDSETDDDLKFSDE</sequence>
<dbReference type="Proteomes" id="UP000219068">
    <property type="component" value="Unassembled WGS sequence"/>
</dbReference>